<dbReference type="InterPro" id="IPR013815">
    <property type="entry name" value="ATP_grasp_subdomain_1"/>
</dbReference>
<evidence type="ECO:0000313" key="6">
    <source>
        <dbReference type="Proteomes" id="UP000033866"/>
    </source>
</evidence>
<evidence type="ECO:0000256" key="2">
    <source>
        <dbReference type="ARBA" id="ARBA00022741"/>
    </source>
</evidence>
<proteinExistence type="predicted"/>
<dbReference type="Proteomes" id="UP000033866">
    <property type="component" value="Unassembled WGS sequence"/>
</dbReference>
<dbReference type="Pfam" id="PF19045">
    <property type="entry name" value="Ligase_CoA_2"/>
    <property type="match status" value="1"/>
</dbReference>
<accession>A0A0G0B8T6</accession>
<dbReference type="InterPro" id="IPR051538">
    <property type="entry name" value="Acyl-CoA_Synth/Transferase"/>
</dbReference>
<dbReference type="InterPro" id="IPR016102">
    <property type="entry name" value="Succinyl-CoA_synth-like"/>
</dbReference>
<keyword evidence="3" id="KW-0067">ATP-binding</keyword>
<dbReference type="PANTHER" id="PTHR43334">
    <property type="entry name" value="ACETATE--COA LIGASE [ADP-FORMING]"/>
    <property type="match status" value="1"/>
</dbReference>
<sequence length="702" mass="78116">MENSTLNPKSVAIVGASTDSEKIASVILRNVIDGGYNGRIYPINPKYEEIQGRKTYPTVLEVEDSIDLVCIAIPYQFVDEIVDQCIKKKIKTVVIISAGFKETGEEGKVLEERITEKLKNANIRLLGPNCLGFINNRAKLNLSFARENPGEGNIAFISQSGAFCTAILDMACEKELGFSHVISLGNKADIHENELMNQLFADSNVKALALYLEEFKDGKEFVSLSQKAKKPILLIAPGSSEEAKLAISSHTGALASSYDTIIAAVRKGNIILAENSEELFKLITLININAIPKGDKIAIITNAGGPAIIATDMVEKEGLELTEIGEKTKQNLLKALPRESSIKNPIDILGDAKSDRYELAIKTVLEEKDADSILVILTPQLITEIEGTAQKIVEISKTESKPIYSCFLGGKDIQAGFRILELNNSPYFNDIQEAVHLIKKLSLFEQEKENKKMIDANTFKKRGKYTKQIKKLLKQDDVVIVPDELAISIMKEFKIDIPNQIVTGSIEEAINFAAINFPVAIKATAEEFEHKTDFKAIYLDIRTITEFEEKFEELKSTIEKITGKQSPKILVQEMIEGKLEFFIGANREGNSDIYEKDGLGFGHLLAIGQGGIYTEVYKDIKHILLPESVENMNHILSETKVSTIIDGYRGKPKLAREQLLELMLKLQKMLISYPQIISMDINPIMLTEKRAVVVDIKLYIKE</sequence>
<dbReference type="Gene3D" id="3.30.470.20">
    <property type="entry name" value="ATP-grasp fold, B domain"/>
    <property type="match status" value="1"/>
</dbReference>
<dbReference type="Pfam" id="PF13380">
    <property type="entry name" value="CoA_binding_2"/>
    <property type="match status" value="1"/>
</dbReference>
<dbReference type="PATRIC" id="fig|1619093.3.peg.148"/>
<keyword evidence="2" id="KW-0547">Nucleotide-binding</keyword>
<dbReference type="Gene3D" id="3.40.50.261">
    <property type="entry name" value="Succinyl-CoA synthetase domains"/>
    <property type="match status" value="2"/>
</dbReference>
<evidence type="ECO:0000256" key="3">
    <source>
        <dbReference type="ARBA" id="ARBA00022840"/>
    </source>
</evidence>
<keyword evidence="1" id="KW-0436">Ligase</keyword>
<gene>
    <name evidence="5" type="ORF">UR61_C0011G0008</name>
</gene>
<feature type="domain" description="CoA-binding" evidence="4">
    <location>
        <begin position="5"/>
        <end position="100"/>
    </location>
</feature>
<dbReference type="SUPFAM" id="SSF52210">
    <property type="entry name" value="Succinyl-CoA synthetase domains"/>
    <property type="match status" value="2"/>
</dbReference>
<evidence type="ECO:0000256" key="1">
    <source>
        <dbReference type="ARBA" id="ARBA00022598"/>
    </source>
</evidence>
<dbReference type="Pfam" id="PF13607">
    <property type="entry name" value="Succ_CoA_lig"/>
    <property type="match status" value="1"/>
</dbReference>
<name>A0A0G0B8T6_9BACT</name>
<dbReference type="Gene3D" id="3.30.1490.20">
    <property type="entry name" value="ATP-grasp fold, A domain"/>
    <property type="match status" value="1"/>
</dbReference>
<dbReference type="InterPro" id="IPR043938">
    <property type="entry name" value="Ligase_CoA_dom"/>
</dbReference>
<dbReference type="Pfam" id="PF13549">
    <property type="entry name" value="ATP-grasp_5"/>
    <property type="match status" value="1"/>
</dbReference>
<dbReference type="Gene3D" id="3.40.50.720">
    <property type="entry name" value="NAD(P)-binding Rossmann-like Domain"/>
    <property type="match status" value="1"/>
</dbReference>
<dbReference type="SMART" id="SM00881">
    <property type="entry name" value="CoA_binding"/>
    <property type="match status" value="1"/>
</dbReference>
<dbReference type="AlphaFoldDB" id="A0A0G0B8T6"/>
<dbReference type="PANTHER" id="PTHR43334:SF1">
    <property type="entry name" value="3-HYDROXYPROPIONATE--COA LIGASE [ADP-FORMING]"/>
    <property type="match status" value="1"/>
</dbReference>
<dbReference type="InterPro" id="IPR036291">
    <property type="entry name" value="NAD(P)-bd_dom_sf"/>
</dbReference>
<dbReference type="SUPFAM" id="SSF51735">
    <property type="entry name" value="NAD(P)-binding Rossmann-fold domains"/>
    <property type="match status" value="1"/>
</dbReference>
<protein>
    <submittedName>
        <fullName evidence="5">Putative acetyl-CoA synthetase (ADP-forming) protein</fullName>
    </submittedName>
</protein>
<dbReference type="EMBL" id="LBPV01000011">
    <property type="protein sequence ID" value="KKP65804.1"/>
    <property type="molecule type" value="Genomic_DNA"/>
</dbReference>
<dbReference type="InterPro" id="IPR003781">
    <property type="entry name" value="CoA-bd"/>
</dbReference>
<dbReference type="SUPFAM" id="SSF56059">
    <property type="entry name" value="Glutathione synthetase ATP-binding domain-like"/>
    <property type="match status" value="1"/>
</dbReference>
<dbReference type="GO" id="GO:0005524">
    <property type="term" value="F:ATP binding"/>
    <property type="evidence" value="ECO:0007669"/>
    <property type="project" value="UniProtKB-KW"/>
</dbReference>
<reference evidence="5 6" key="1">
    <citation type="journal article" date="2015" name="Nature">
        <title>rRNA introns, odd ribosomes, and small enigmatic genomes across a large radiation of phyla.</title>
        <authorList>
            <person name="Brown C.T."/>
            <person name="Hug L.A."/>
            <person name="Thomas B.C."/>
            <person name="Sharon I."/>
            <person name="Castelle C.J."/>
            <person name="Singh A."/>
            <person name="Wilkins M.J."/>
            <person name="Williams K.H."/>
            <person name="Banfield J.F."/>
        </authorList>
    </citation>
    <scope>NUCLEOTIDE SEQUENCE [LARGE SCALE GENOMIC DNA]</scope>
</reference>
<organism evidence="5 6">
    <name type="scientific">candidate division WS6 bacterium GW2011_GWE1_34_7</name>
    <dbReference type="NCBI Taxonomy" id="1619093"/>
    <lineage>
        <taxon>Bacteria</taxon>
        <taxon>Candidatus Dojkabacteria</taxon>
    </lineage>
</organism>
<evidence type="ECO:0000259" key="4">
    <source>
        <dbReference type="SMART" id="SM00881"/>
    </source>
</evidence>
<dbReference type="GO" id="GO:0043758">
    <property type="term" value="F:acetate-CoA ligase (ADP-forming) activity"/>
    <property type="evidence" value="ECO:0007669"/>
    <property type="project" value="InterPro"/>
</dbReference>
<dbReference type="InterPro" id="IPR032875">
    <property type="entry name" value="Succ_CoA_lig_flav_dom"/>
</dbReference>
<evidence type="ECO:0000313" key="5">
    <source>
        <dbReference type="EMBL" id="KKP65804.1"/>
    </source>
</evidence>
<comment type="caution">
    <text evidence="5">The sequence shown here is derived from an EMBL/GenBank/DDBJ whole genome shotgun (WGS) entry which is preliminary data.</text>
</comment>